<gene>
    <name evidence="1" type="ORF">FCC1311_110882</name>
</gene>
<proteinExistence type="predicted"/>
<keyword evidence="2" id="KW-1185">Reference proteome</keyword>
<name>A0A2R5GWB0_9STRA</name>
<dbReference type="Proteomes" id="UP000241890">
    <property type="component" value="Unassembled WGS sequence"/>
</dbReference>
<dbReference type="EMBL" id="BEYU01000224">
    <property type="protein sequence ID" value="GBG34865.1"/>
    <property type="molecule type" value="Genomic_DNA"/>
</dbReference>
<reference evidence="1 2" key="1">
    <citation type="submission" date="2017-12" db="EMBL/GenBank/DDBJ databases">
        <title>Sequencing, de novo assembly and annotation of complete genome of a new Thraustochytrid species, strain FCC1311.</title>
        <authorList>
            <person name="Sedici K."/>
            <person name="Godart F."/>
            <person name="Aiese Cigliano R."/>
            <person name="Sanseverino W."/>
            <person name="Barakat M."/>
            <person name="Ortet P."/>
            <person name="Marechal E."/>
            <person name="Cagnac O."/>
            <person name="Amato A."/>
        </authorList>
    </citation>
    <scope>NUCLEOTIDE SEQUENCE [LARGE SCALE GENOMIC DNA]</scope>
</reference>
<dbReference type="InParanoid" id="A0A2R5GWB0"/>
<accession>A0A2R5GWB0</accession>
<evidence type="ECO:0000313" key="2">
    <source>
        <dbReference type="Proteomes" id="UP000241890"/>
    </source>
</evidence>
<dbReference type="AlphaFoldDB" id="A0A2R5GWB0"/>
<evidence type="ECO:0000313" key="1">
    <source>
        <dbReference type="EMBL" id="GBG34865.1"/>
    </source>
</evidence>
<protein>
    <submittedName>
        <fullName evidence="1">Uncharacterized protein</fullName>
    </submittedName>
</protein>
<comment type="caution">
    <text evidence="1">The sequence shown here is derived from an EMBL/GenBank/DDBJ whole genome shotgun (WGS) entry which is preliminary data.</text>
</comment>
<organism evidence="1 2">
    <name type="scientific">Hondaea fermentalgiana</name>
    <dbReference type="NCBI Taxonomy" id="2315210"/>
    <lineage>
        <taxon>Eukaryota</taxon>
        <taxon>Sar</taxon>
        <taxon>Stramenopiles</taxon>
        <taxon>Bigyra</taxon>
        <taxon>Labyrinthulomycetes</taxon>
        <taxon>Thraustochytrida</taxon>
        <taxon>Thraustochytriidae</taxon>
        <taxon>Hondaea</taxon>
    </lineage>
</organism>
<sequence>MEAQQGGQEQRKLAKSDRLRLLEAHEKLTKELGALREALQQGSQVFVRIRGTGPGFVLPDTAQGIARKERELMEIESLLERDDE</sequence>